<feature type="compositionally biased region" description="Basic and acidic residues" evidence="2">
    <location>
        <begin position="1"/>
        <end position="12"/>
    </location>
</feature>
<evidence type="ECO:0000256" key="1">
    <source>
        <dbReference type="SAM" id="Coils"/>
    </source>
</evidence>
<feature type="region of interest" description="Disordered" evidence="2">
    <location>
        <begin position="155"/>
        <end position="194"/>
    </location>
</feature>
<feature type="compositionally biased region" description="Pro residues" evidence="2">
    <location>
        <begin position="348"/>
        <end position="358"/>
    </location>
</feature>
<reference evidence="3 4" key="1">
    <citation type="submission" date="2015-09" db="EMBL/GenBank/DDBJ databases">
        <title>Draft genome of the parasitic nematode Teladorsagia circumcincta isolate WARC Sus (inbred).</title>
        <authorList>
            <person name="Mitreva M."/>
        </authorList>
    </citation>
    <scope>NUCLEOTIDE SEQUENCE [LARGE SCALE GENOMIC DNA]</scope>
    <source>
        <strain evidence="3 4">S</strain>
    </source>
</reference>
<protein>
    <submittedName>
        <fullName evidence="3">Uncharacterized protein</fullName>
    </submittedName>
</protein>
<feature type="region of interest" description="Disordered" evidence="2">
    <location>
        <begin position="501"/>
        <end position="532"/>
    </location>
</feature>
<dbReference type="AlphaFoldDB" id="A0A2G9U2S3"/>
<evidence type="ECO:0000256" key="2">
    <source>
        <dbReference type="SAM" id="MobiDB-lite"/>
    </source>
</evidence>
<accession>A0A2G9U2S3</accession>
<feature type="region of interest" description="Disordered" evidence="2">
    <location>
        <begin position="335"/>
        <end position="450"/>
    </location>
</feature>
<feature type="compositionally biased region" description="Acidic residues" evidence="2">
    <location>
        <begin position="158"/>
        <end position="168"/>
    </location>
</feature>
<dbReference type="Proteomes" id="UP000230423">
    <property type="component" value="Unassembled WGS sequence"/>
</dbReference>
<keyword evidence="4" id="KW-1185">Reference proteome</keyword>
<organism evidence="3 4">
    <name type="scientific">Teladorsagia circumcincta</name>
    <name type="common">Brown stomach worm</name>
    <name type="synonym">Ostertagia circumcincta</name>
    <dbReference type="NCBI Taxonomy" id="45464"/>
    <lineage>
        <taxon>Eukaryota</taxon>
        <taxon>Metazoa</taxon>
        <taxon>Ecdysozoa</taxon>
        <taxon>Nematoda</taxon>
        <taxon>Chromadorea</taxon>
        <taxon>Rhabditida</taxon>
        <taxon>Rhabditina</taxon>
        <taxon>Rhabditomorpha</taxon>
        <taxon>Strongyloidea</taxon>
        <taxon>Trichostrongylidae</taxon>
        <taxon>Teladorsagia</taxon>
    </lineage>
</organism>
<dbReference type="OrthoDB" id="5818831at2759"/>
<evidence type="ECO:0000313" key="3">
    <source>
        <dbReference type="EMBL" id="PIO64576.1"/>
    </source>
</evidence>
<feature type="compositionally biased region" description="Acidic residues" evidence="2">
    <location>
        <begin position="127"/>
        <end position="137"/>
    </location>
</feature>
<proteinExistence type="predicted"/>
<dbReference type="EMBL" id="KZ349774">
    <property type="protein sequence ID" value="PIO64576.1"/>
    <property type="molecule type" value="Genomic_DNA"/>
</dbReference>
<gene>
    <name evidence="3" type="ORF">TELCIR_13791</name>
</gene>
<feature type="coiled-coil region" evidence="1">
    <location>
        <begin position="947"/>
        <end position="974"/>
    </location>
</feature>
<evidence type="ECO:0000313" key="4">
    <source>
        <dbReference type="Proteomes" id="UP000230423"/>
    </source>
</evidence>
<feature type="region of interest" description="Disordered" evidence="2">
    <location>
        <begin position="111"/>
        <end position="142"/>
    </location>
</feature>
<feature type="compositionally biased region" description="Low complexity" evidence="2">
    <location>
        <begin position="368"/>
        <end position="393"/>
    </location>
</feature>
<sequence>MDTRSATDDARPDSGPTMNTQSPPDDARFSTPECAPDSIQPISAPLSSENQYVRSPSEKSDGSNLTPQEVLFVVGQPAKRASRKDAENIRYESPKNHDVSWIMEAFYSSSEEYNSPDNAELKKSNDGEEVSQLDTDESDGRVSIVDRLFAMLQRAEESGDEDEDEEGEVGIQIPSKPSSRPLHGPAPPQSQFQPRMPLYLEPSQLSHVQDVVQNIQPYPQHQIPMDYAENLYHPSQVAGPSYLPPMLPSTSGQYPPQHIPQQVLVGQNAQAAMHPAPDPPMFYNAPPPIYQGPPIHHLHQQFYPVGQPSFVPQFPSTDHLPQQVPYQEPWSINVYEPPPHTMLEQVPPNVPQLQPPPLSIQESEEGFTSESSITLENSSESSPSSSQTEYETSVDFESVSVVRSTPKVTVEEPRPKGPPFEQKGPTRTKEIGPTPPPPPPSPEAHSEDHDQVKGVSIADQLAQETARLEDMSLHEVANYDRQTEVDELRKRMCERFQRLYPNLFSEEDNETTSTPDQQREEGEFDDGDPEDGKVIRNGIQLTTRYLALWFPDKKERAEMIPWNIVRKVKPIRLCFLDNRIGHGEYEEFIMGEFVNVTGHMMFAYGDGPEAFDETRLFMLDIVRQQMNMLLRREQNRKRHMLYRVMVDQGRRRGQNYFENRMDINEKGSTEVLCLRKRAPHIYYALIEAGFEDQLEFLCEERRIQDCDPALTKIKLFLKKRNRHLSAEHKELLDYARRVSYCSRTGRLSAFRAHRFHEFLGFPDLQTDLIYIIDFLAREIVMEVTYRAAQARQLEREKLRTTPSFLEQPVSREKMAAENLELCYYEEALRSSTGWRENQDILFGEEEQRVTLSYGKNPWKWESDNDYNKRELAERLEFEKKGPWPSRFAYVSSAELFKEHKKVLRGEYWDSCPEDLTKEAFVVANAYAAARQAQINLPEPQVPIKWQQQNLESNKKEHERLKKLLETNRQSELEKRLTEQLVKMMAENNIDDTASAVENDGHTNLEKMTKLISAVVQKHKSITNA</sequence>
<keyword evidence="1" id="KW-0175">Coiled coil</keyword>
<feature type="compositionally biased region" description="Pro residues" evidence="2">
    <location>
        <begin position="433"/>
        <end position="442"/>
    </location>
</feature>
<feature type="region of interest" description="Disordered" evidence="2">
    <location>
        <begin position="1"/>
        <end position="95"/>
    </location>
</feature>
<name>A0A2G9U2S3_TELCI</name>
<feature type="compositionally biased region" description="Basic and acidic residues" evidence="2">
    <location>
        <begin position="83"/>
        <end position="95"/>
    </location>
</feature>
<feature type="compositionally biased region" description="Polar residues" evidence="2">
    <location>
        <begin position="45"/>
        <end position="54"/>
    </location>
</feature>